<protein>
    <submittedName>
        <fullName evidence="3">DUF342 domain-containing protein</fullName>
    </submittedName>
</protein>
<evidence type="ECO:0000256" key="1">
    <source>
        <dbReference type="SAM" id="Coils"/>
    </source>
</evidence>
<organism evidence="3 4">
    <name type="scientific">Photobacterium halotolerans</name>
    <dbReference type="NCBI Taxonomy" id="265726"/>
    <lineage>
        <taxon>Bacteria</taxon>
        <taxon>Pseudomonadati</taxon>
        <taxon>Pseudomonadota</taxon>
        <taxon>Gammaproteobacteria</taxon>
        <taxon>Vibrionales</taxon>
        <taxon>Vibrionaceae</taxon>
        <taxon>Photobacterium</taxon>
    </lineage>
</organism>
<dbReference type="PANTHER" id="PTHR38032:SF1">
    <property type="entry name" value="RNA-BINDING PROTEIN KHPB N-TERMINAL DOMAIN-CONTAINING PROTEIN"/>
    <property type="match status" value="1"/>
</dbReference>
<dbReference type="InterPro" id="IPR005646">
    <property type="entry name" value="FapA"/>
</dbReference>
<evidence type="ECO:0000259" key="2">
    <source>
        <dbReference type="Pfam" id="PF20250"/>
    </source>
</evidence>
<proteinExistence type="predicted"/>
<dbReference type="AlphaFoldDB" id="A0A7X4WCS6"/>
<feature type="domain" description="Flagellar Assembly Protein A N-terminal region" evidence="2">
    <location>
        <begin position="84"/>
        <end position="258"/>
    </location>
</feature>
<dbReference type="Proteomes" id="UP000465712">
    <property type="component" value="Unassembled WGS sequence"/>
</dbReference>
<dbReference type="Pfam" id="PF03961">
    <property type="entry name" value="FapA"/>
    <property type="match status" value="1"/>
</dbReference>
<evidence type="ECO:0000313" key="4">
    <source>
        <dbReference type="Proteomes" id="UP000465712"/>
    </source>
</evidence>
<dbReference type="Pfam" id="PF20250">
    <property type="entry name" value="FapA_N"/>
    <property type="match status" value="1"/>
</dbReference>
<sequence>MTDSVLMLEPDGSQLRLVVSKQMTDNCQSLQRADIESLLEQSDYCAYSRFEEAIQDAIDYYNNSESDTGQSAFIIAERKDVELDISISDDCMFAYVTLTGAYGGERLTAQGLIATLKQHRILRGVSKKRLQYLLQKSWELDPGETFTLKIAAGRPAVAGADTRFEPLVLDASQRILAPQDSDHGKVDMRDLGKLITVEIGQPLMRRIPPTSGEPGYDIHGNLVKAVAGKAIAFDVGIGTRISESDHNVLIADKEGTPRHGLTGMAVDDLLTVDSVDVTTGHIDFNGAVLILGDISSGMKVKAAGNITVTGVVELAELTAGGNITVANGVIGRLQDGKPAYCHLQAQGKVAAKFAQYTQIDSGSDTELHLHLAHCMVTAQGVVRVIDPAQRHGTVTGGIIVAEGGVSARVLGAEAGIDTQIKLLSQFDDLKTDMDALKAEIKNQEERLHQVVLLQMKLAKTPKQKRSHELANKVTDSKEQFMATLAEMKNQFQSLQQRYLQQLSAAQVEVSGLIYPGVSVRIADKEFVAEREITACRIHLEQQKIVCQPLNTNRSQV</sequence>
<accession>A0A7X4WCS6</accession>
<dbReference type="RefSeq" id="WP_051287917.1">
    <property type="nucleotide sequence ID" value="NZ_WXWU01000055.1"/>
</dbReference>
<gene>
    <name evidence="3" type="ORF">CAG72_12430</name>
</gene>
<dbReference type="InterPro" id="IPR046866">
    <property type="entry name" value="FapA_N"/>
</dbReference>
<reference evidence="3 4" key="1">
    <citation type="submission" date="2017-05" db="EMBL/GenBank/DDBJ databases">
        <title>High clonality and local adaptation shapes Vibrionaceae linages within an endangered oasis.</title>
        <authorList>
            <person name="Vazquez-Rosas-Landa M."/>
        </authorList>
    </citation>
    <scope>NUCLEOTIDE SEQUENCE [LARGE SCALE GENOMIC DNA]</scope>
    <source>
        <strain evidence="3 4">P46_P4S1P180</strain>
    </source>
</reference>
<dbReference type="InterPro" id="IPR036145">
    <property type="entry name" value="MinC_C_sf"/>
</dbReference>
<comment type="caution">
    <text evidence="3">The sequence shown here is derived from an EMBL/GenBank/DDBJ whole genome shotgun (WGS) entry which is preliminary data.</text>
</comment>
<dbReference type="GO" id="GO:0000902">
    <property type="term" value="P:cell morphogenesis"/>
    <property type="evidence" value="ECO:0007669"/>
    <property type="project" value="InterPro"/>
</dbReference>
<feature type="coiled-coil region" evidence="1">
    <location>
        <begin position="426"/>
        <end position="453"/>
    </location>
</feature>
<dbReference type="SUPFAM" id="SSF63848">
    <property type="entry name" value="Cell-division inhibitor MinC, C-terminal domain"/>
    <property type="match status" value="1"/>
</dbReference>
<evidence type="ECO:0000313" key="3">
    <source>
        <dbReference type="EMBL" id="NAW66022.1"/>
    </source>
</evidence>
<dbReference type="EMBL" id="WXWW01000184">
    <property type="protein sequence ID" value="NAW66022.1"/>
    <property type="molecule type" value="Genomic_DNA"/>
</dbReference>
<name>A0A7X4WCS6_9GAMM</name>
<dbReference type="PANTHER" id="PTHR38032">
    <property type="entry name" value="POLYMERASE-RELATED"/>
    <property type="match status" value="1"/>
</dbReference>
<dbReference type="OrthoDB" id="5807941at2"/>
<dbReference type="InterPro" id="IPR046865">
    <property type="entry name" value="FapA_b_solenoid"/>
</dbReference>
<keyword evidence="1" id="KW-0175">Coiled coil</keyword>